<organism evidence="2 3">
    <name type="scientific">Brachionus calyciflorus</name>
    <dbReference type="NCBI Taxonomy" id="104777"/>
    <lineage>
        <taxon>Eukaryota</taxon>
        <taxon>Metazoa</taxon>
        <taxon>Spiralia</taxon>
        <taxon>Gnathifera</taxon>
        <taxon>Rotifera</taxon>
        <taxon>Eurotatoria</taxon>
        <taxon>Monogononta</taxon>
        <taxon>Pseudotrocha</taxon>
        <taxon>Ploima</taxon>
        <taxon>Brachionidae</taxon>
        <taxon>Brachionus</taxon>
    </lineage>
</organism>
<dbReference type="Proteomes" id="UP000663879">
    <property type="component" value="Unassembled WGS sequence"/>
</dbReference>
<evidence type="ECO:0000313" key="2">
    <source>
        <dbReference type="EMBL" id="CAF0926890.1"/>
    </source>
</evidence>
<dbReference type="GO" id="GO:0008270">
    <property type="term" value="F:zinc ion binding"/>
    <property type="evidence" value="ECO:0007669"/>
    <property type="project" value="InterPro"/>
</dbReference>
<dbReference type="AlphaFoldDB" id="A0A814BHH7"/>
<proteinExistence type="predicted"/>
<dbReference type="Gene3D" id="3.30.160.60">
    <property type="entry name" value="Classic Zinc Finger"/>
    <property type="match status" value="1"/>
</dbReference>
<keyword evidence="3" id="KW-1185">Reference proteome</keyword>
<protein>
    <recommendedName>
        <fullName evidence="1">U1-type domain-containing protein</fullName>
    </recommendedName>
</protein>
<sequence>MDSQESSDRIQYPPFCELCLTKFSTNQNAQIHFKGVQHYNRIMVMRLKSDKPDGFFCEICCCELNTQLVLEQHKQSPKHLKKHAAYIEIMQLKEEYLRSNNNINN</sequence>
<feature type="domain" description="U1-type" evidence="1">
    <location>
        <begin position="52"/>
        <end position="86"/>
    </location>
</feature>
<dbReference type="SMART" id="SM00451">
    <property type="entry name" value="ZnF_U1"/>
    <property type="match status" value="2"/>
</dbReference>
<dbReference type="InterPro" id="IPR036236">
    <property type="entry name" value="Znf_C2H2_sf"/>
</dbReference>
<dbReference type="InterPro" id="IPR013087">
    <property type="entry name" value="Znf_C2H2_type"/>
</dbReference>
<dbReference type="Pfam" id="PF12874">
    <property type="entry name" value="zf-met"/>
    <property type="match status" value="2"/>
</dbReference>
<accession>A0A814BHH7</accession>
<dbReference type="OrthoDB" id="434647at2759"/>
<dbReference type="GO" id="GO:0003676">
    <property type="term" value="F:nucleic acid binding"/>
    <property type="evidence" value="ECO:0007669"/>
    <property type="project" value="InterPro"/>
</dbReference>
<gene>
    <name evidence="2" type="ORF">OXX778_LOCUS12690</name>
</gene>
<dbReference type="InterPro" id="IPR003604">
    <property type="entry name" value="Matrin/U1-like-C_Znf_C2H2"/>
</dbReference>
<dbReference type="EMBL" id="CAJNOC010002334">
    <property type="protein sequence ID" value="CAF0926890.1"/>
    <property type="molecule type" value="Genomic_DNA"/>
</dbReference>
<evidence type="ECO:0000259" key="1">
    <source>
        <dbReference type="SMART" id="SM00451"/>
    </source>
</evidence>
<comment type="caution">
    <text evidence="2">The sequence shown here is derived from an EMBL/GenBank/DDBJ whole genome shotgun (WGS) entry which is preliminary data.</text>
</comment>
<evidence type="ECO:0000313" key="3">
    <source>
        <dbReference type="Proteomes" id="UP000663879"/>
    </source>
</evidence>
<dbReference type="SUPFAM" id="SSF57667">
    <property type="entry name" value="beta-beta-alpha zinc fingers"/>
    <property type="match status" value="1"/>
</dbReference>
<name>A0A814BHH7_9BILA</name>
<feature type="domain" description="U1-type" evidence="1">
    <location>
        <begin position="11"/>
        <end position="45"/>
    </location>
</feature>
<reference evidence="2" key="1">
    <citation type="submission" date="2021-02" db="EMBL/GenBank/DDBJ databases">
        <authorList>
            <person name="Nowell W R."/>
        </authorList>
    </citation>
    <scope>NUCLEOTIDE SEQUENCE</scope>
    <source>
        <strain evidence="2">Ploen Becks lab</strain>
    </source>
</reference>